<keyword evidence="3" id="KW-1185">Reference proteome</keyword>
<evidence type="ECO:0000256" key="1">
    <source>
        <dbReference type="ARBA" id="ARBA00022729"/>
    </source>
</evidence>
<proteinExistence type="predicted"/>
<dbReference type="EMBL" id="PTRA01000008">
    <property type="protein sequence ID" value="PQA53692.1"/>
    <property type="molecule type" value="Genomic_DNA"/>
</dbReference>
<evidence type="ECO:0000313" key="2">
    <source>
        <dbReference type="EMBL" id="PQA53692.1"/>
    </source>
</evidence>
<dbReference type="PANTHER" id="PTHR44103:SF1">
    <property type="entry name" value="PROPROTEIN CONVERTASE P"/>
    <property type="match status" value="1"/>
</dbReference>
<keyword evidence="1" id="KW-0732">Signal</keyword>
<comment type="caution">
    <text evidence="2">The sequence shown here is derived from an EMBL/GenBank/DDBJ whole genome shotgun (WGS) entry which is preliminary data.</text>
</comment>
<evidence type="ECO:0008006" key="4">
    <source>
        <dbReference type="Google" id="ProtNLM"/>
    </source>
</evidence>
<dbReference type="AlphaFoldDB" id="A0A2S7IF14"/>
<gene>
    <name evidence="2" type="ORF">C5O19_23705</name>
</gene>
<dbReference type="Proteomes" id="UP000239590">
    <property type="component" value="Unassembled WGS sequence"/>
</dbReference>
<reference evidence="3" key="1">
    <citation type="submission" date="2018-02" db="EMBL/GenBank/DDBJ databases">
        <title>Genome sequencing of Solimonas sp. HR-BB.</title>
        <authorList>
            <person name="Lee Y."/>
            <person name="Jeon C.O."/>
        </authorList>
    </citation>
    <scope>NUCLEOTIDE SEQUENCE [LARGE SCALE GENOMIC DNA]</scope>
    <source>
        <strain evidence="3">HR-U</strain>
    </source>
</reference>
<dbReference type="InterPro" id="IPR013517">
    <property type="entry name" value="FG-GAP"/>
</dbReference>
<dbReference type="Pfam" id="PF13517">
    <property type="entry name" value="FG-GAP_3"/>
    <property type="match status" value="2"/>
</dbReference>
<organism evidence="2 3">
    <name type="scientific">Siphonobacter curvatus</name>
    <dbReference type="NCBI Taxonomy" id="2094562"/>
    <lineage>
        <taxon>Bacteria</taxon>
        <taxon>Pseudomonadati</taxon>
        <taxon>Bacteroidota</taxon>
        <taxon>Cytophagia</taxon>
        <taxon>Cytophagales</taxon>
        <taxon>Cytophagaceae</taxon>
        <taxon>Siphonobacter</taxon>
    </lineage>
</organism>
<dbReference type="PANTHER" id="PTHR44103">
    <property type="entry name" value="PROPROTEIN CONVERTASE P"/>
    <property type="match status" value="1"/>
</dbReference>
<dbReference type="Gene3D" id="2.130.10.130">
    <property type="entry name" value="Integrin alpha, N-terminal"/>
    <property type="match status" value="2"/>
</dbReference>
<dbReference type="SUPFAM" id="SSF69318">
    <property type="entry name" value="Integrin alpha N-terminal domain"/>
    <property type="match status" value="1"/>
</dbReference>
<name>A0A2S7IF14_9BACT</name>
<dbReference type="InterPro" id="IPR028994">
    <property type="entry name" value="Integrin_alpha_N"/>
</dbReference>
<accession>A0A2S7IF14</accession>
<evidence type="ECO:0000313" key="3">
    <source>
        <dbReference type="Proteomes" id="UP000239590"/>
    </source>
</evidence>
<protein>
    <recommendedName>
        <fullName evidence="4">VCBS repeat-containing protein</fullName>
    </recommendedName>
</protein>
<dbReference type="RefSeq" id="WP_104715861.1">
    <property type="nucleotide sequence ID" value="NZ_PTRA01000008.1"/>
</dbReference>
<dbReference type="OrthoDB" id="9816120at2"/>
<sequence>MRTVIGGMFILVVMIFYPDKGKFREQKIAAERYESVGVFDVNGDKKPDLVSGAWWYEGPEFKKRHFIGEVKTEGEYYDDFSTIPYDVNGDGRMDFITGGWWGKSIRWRENPGKSDQQWPEHVIDSCGNVETTRAWDIDGDGTLEIVPNNPSQALKVYRFNRGKKTFTRHVIYEVQGHGLGFGDVNGDGRGDFILSDGWLEAPAKPFEQAWTFHPDFKLGSASVPILVVDVNGDGRNDLIVGQAHDYGLDWYEHKMDGERHIWEKRSIDSEHSQFHEMHWRDITGDGKPELITGKRYRAHNENDPGAADPYGMYYFTWNGSKFEKDIITFGPFGETKGTGIYMVVQDLNKDGYPELITAGKDGLSVFWNER</sequence>